<dbReference type="InterPro" id="IPR007110">
    <property type="entry name" value="Ig-like_dom"/>
</dbReference>
<dbReference type="STRING" id="31234.E3LR59"/>
<dbReference type="SUPFAM" id="SSF48726">
    <property type="entry name" value="Immunoglobulin"/>
    <property type="match status" value="2"/>
</dbReference>
<keyword evidence="4" id="KW-0732">Signal</keyword>
<feature type="chain" id="PRO_5005673426" description="Ig-like domain-containing protein" evidence="4">
    <location>
        <begin position="25"/>
        <end position="325"/>
    </location>
</feature>
<dbReference type="SMART" id="SM00408">
    <property type="entry name" value="IGc2"/>
    <property type="match status" value="2"/>
</dbReference>
<feature type="domain" description="Ig-like" evidence="5">
    <location>
        <begin position="30"/>
        <end position="127"/>
    </location>
</feature>
<protein>
    <recommendedName>
        <fullName evidence="5">Ig-like domain-containing protein</fullName>
    </recommendedName>
</protein>
<keyword evidence="7" id="KW-1185">Reference proteome</keyword>
<keyword evidence="2" id="KW-0393">Immunoglobulin domain</keyword>
<dbReference type="CTD" id="9815768"/>
<evidence type="ECO:0000256" key="4">
    <source>
        <dbReference type="SAM" id="SignalP"/>
    </source>
</evidence>
<sequence length="325" mass="36318">MSHHYSHPIIHFCLLILLFSSSESIHTLAPKKAPSERLVPIGSTTALECEPYTSANATWYRDKHVIAVVEGHKNAILNGRVPRGGEERIPDIGFLVIYDVQKEDEGIYYCQRENDTKWGEVFQLKVAFVDEVSENKKIIVEPIVPILGRPLVLKCPVPNAYPPPKITWTVNSLPISHISSDYFSFPNGTLIISHFSYHHFGYFECNINNFAGHSSVNAFIDSRDLVATFESLKPTFINGCSAALRSSLFMFLLGCLVTSGAVLIYLICAVCLLKPGRPRRVLRPTFWSRTDPRLAPGFRKAVVPLPDCFVNARMLPPPAQNLPNA</sequence>
<dbReference type="Proteomes" id="UP000008281">
    <property type="component" value="Unassembled WGS sequence"/>
</dbReference>
<evidence type="ECO:0000256" key="3">
    <source>
        <dbReference type="SAM" id="Phobius"/>
    </source>
</evidence>
<dbReference type="OrthoDB" id="10010359at2759"/>
<evidence type="ECO:0000259" key="5">
    <source>
        <dbReference type="PROSITE" id="PS50835"/>
    </source>
</evidence>
<dbReference type="PANTHER" id="PTHR10075">
    <property type="entry name" value="BASIGIN RELATED"/>
    <property type="match status" value="1"/>
</dbReference>
<keyword evidence="3" id="KW-1133">Transmembrane helix</keyword>
<dbReference type="InterPro" id="IPR003598">
    <property type="entry name" value="Ig_sub2"/>
</dbReference>
<dbReference type="HOGENOM" id="CLU_083114_0_0_1"/>
<dbReference type="eggNOG" id="ENOG502RXDQ">
    <property type="taxonomic scope" value="Eukaryota"/>
</dbReference>
<accession>E3LR59</accession>
<reference evidence="6" key="1">
    <citation type="submission" date="2007-07" db="EMBL/GenBank/DDBJ databases">
        <title>PCAP assembly of the Caenorhabditis remanei genome.</title>
        <authorList>
            <consortium name="The Caenorhabditis remanei Sequencing Consortium"/>
            <person name="Wilson R.K."/>
        </authorList>
    </citation>
    <scope>NUCLEOTIDE SEQUENCE [LARGE SCALE GENOMIC DNA]</scope>
    <source>
        <strain evidence="6">PB4641</strain>
    </source>
</reference>
<dbReference type="Pfam" id="PF07686">
    <property type="entry name" value="V-set"/>
    <property type="match status" value="1"/>
</dbReference>
<dbReference type="FunFam" id="2.60.40.10:FF:003029">
    <property type="entry name" value="2 (Zwei) IG domain protein"/>
    <property type="match status" value="1"/>
</dbReference>
<proteinExistence type="predicted"/>
<evidence type="ECO:0000256" key="2">
    <source>
        <dbReference type="ARBA" id="ARBA00023319"/>
    </source>
</evidence>
<gene>
    <name evidence="6" type="ORF">CRE_26544</name>
</gene>
<dbReference type="PANTHER" id="PTHR10075:SF14">
    <property type="entry name" value="CELL ADHESION MOLECULE DSCAM2-RELATED"/>
    <property type="match status" value="1"/>
</dbReference>
<feature type="signal peptide" evidence="4">
    <location>
        <begin position="1"/>
        <end position="24"/>
    </location>
</feature>
<keyword evidence="3" id="KW-0812">Transmembrane</keyword>
<dbReference type="GO" id="GO:0007156">
    <property type="term" value="P:homophilic cell adhesion via plasma membrane adhesion molecules"/>
    <property type="evidence" value="ECO:0007669"/>
    <property type="project" value="TreeGrafter"/>
</dbReference>
<dbReference type="GeneID" id="9815768"/>
<dbReference type="GO" id="GO:0007411">
    <property type="term" value="P:axon guidance"/>
    <property type="evidence" value="ECO:0007669"/>
    <property type="project" value="TreeGrafter"/>
</dbReference>
<dbReference type="FunCoup" id="E3LR59">
    <property type="interactions" value="118"/>
</dbReference>
<dbReference type="GO" id="GO:0070593">
    <property type="term" value="P:dendrite self-avoidance"/>
    <property type="evidence" value="ECO:0007669"/>
    <property type="project" value="TreeGrafter"/>
</dbReference>
<feature type="transmembrane region" description="Helical" evidence="3">
    <location>
        <begin position="248"/>
        <end position="273"/>
    </location>
</feature>
<dbReference type="GO" id="GO:0098632">
    <property type="term" value="F:cell-cell adhesion mediator activity"/>
    <property type="evidence" value="ECO:0007669"/>
    <property type="project" value="TreeGrafter"/>
</dbReference>
<name>E3LR59_CAERE</name>
<evidence type="ECO:0000313" key="7">
    <source>
        <dbReference type="Proteomes" id="UP000008281"/>
    </source>
</evidence>
<dbReference type="Gene3D" id="2.60.40.10">
    <property type="entry name" value="Immunoglobulins"/>
    <property type="match status" value="2"/>
</dbReference>
<dbReference type="InParanoid" id="E3LR59"/>
<evidence type="ECO:0000313" key="6">
    <source>
        <dbReference type="EMBL" id="EFP07362.1"/>
    </source>
</evidence>
<dbReference type="InterPro" id="IPR003599">
    <property type="entry name" value="Ig_sub"/>
</dbReference>
<dbReference type="EMBL" id="DS268413">
    <property type="protein sequence ID" value="EFP07362.1"/>
    <property type="molecule type" value="Genomic_DNA"/>
</dbReference>
<feature type="domain" description="Ig-like" evidence="5">
    <location>
        <begin position="148"/>
        <end position="221"/>
    </location>
</feature>
<dbReference type="RefSeq" id="XP_003113450.2">
    <property type="nucleotide sequence ID" value="XM_003113402.2"/>
</dbReference>
<dbReference type="GO" id="GO:0030424">
    <property type="term" value="C:axon"/>
    <property type="evidence" value="ECO:0007669"/>
    <property type="project" value="TreeGrafter"/>
</dbReference>
<dbReference type="Pfam" id="PF13927">
    <property type="entry name" value="Ig_3"/>
    <property type="match status" value="1"/>
</dbReference>
<organism evidence="7">
    <name type="scientific">Caenorhabditis remanei</name>
    <name type="common">Caenorhabditis vulgaris</name>
    <dbReference type="NCBI Taxonomy" id="31234"/>
    <lineage>
        <taxon>Eukaryota</taxon>
        <taxon>Metazoa</taxon>
        <taxon>Ecdysozoa</taxon>
        <taxon>Nematoda</taxon>
        <taxon>Chromadorea</taxon>
        <taxon>Rhabditida</taxon>
        <taxon>Rhabditina</taxon>
        <taxon>Rhabditomorpha</taxon>
        <taxon>Rhabditoidea</taxon>
        <taxon>Rhabditidae</taxon>
        <taxon>Peloderinae</taxon>
        <taxon>Caenorhabditis</taxon>
    </lineage>
</organism>
<dbReference type="AlphaFoldDB" id="E3LR59"/>
<dbReference type="InterPro" id="IPR036179">
    <property type="entry name" value="Ig-like_dom_sf"/>
</dbReference>
<keyword evidence="1" id="KW-0677">Repeat</keyword>
<dbReference type="KEGG" id="crq:GCK72_006246"/>
<dbReference type="InterPro" id="IPR013783">
    <property type="entry name" value="Ig-like_fold"/>
</dbReference>
<keyword evidence="3" id="KW-0472">Membrane</keyword>
<dbReference type="SMART" id="SM00409">
    <property type="entry name" value="IG"/>
    <property type="match status" value="2"/>
</dbReference>
<dbReference type="GO" id="GO:0005886">
    <property type="term" value="C:plasma membrane"/>
    <property type="evidence" value="ECO:0007669"/>
    <property type="project" value="TreeGrafter"/>
</dbReference>
<dbReference type="InterPro" id="IPR013106">
    <property type="entry name" value="Ig_V-set"/>
</dbReference>
<evidence type="ECO:0000256" key="1">
    <source>
        <dbReference type="ARBA" id="ARBA00022737"/>
    </source>
</evidence>
<dbReference type="OMA" id="TTALMCE"/>
<dbReference type="PROSITE" id="PS50835">
    <property type="entry name" value="IG_LIKE"/>
    <property type="match status" value="2"/>
</dbReference>